<dbReference type="RefSeq" id="WP_300447378.1">
    <property type="nucleotide sequence ID" value="NZ_CP145316.1"/>
</dbReference>
<comment type="catalytic activity">
    <reaction evidence="1">
        <text>a uridine in RNA = a pseudouridine in RNA</text>
        <dbReference type="Rhea" id="RHEA:48348"/>
        <dbReference type="Rhea" id="RHEA-COMP:12068"/>
        <dbReference type="Rhea" id="RHEA-COMP:12069"/>
        <dbReference type="ChEBI" id="CHEBI:65314"/>
        <dbReference type="ChEBI" id="CHEBI:65315"/>
    </reaction>
</comment>
<dbReference type="SUPFAM" id="SSF55120">
    <property type="entry name" value="Pseudouridine synthase"/>
    <property type="match status" value="1"/>
</dbReference>
<evidence type="ECO:0000256" key="3">
    <source>
        <dbReference type="ARBA" id="ARBA00023235"/>
    </source>
</evidence>
<accession>A0ABZ3F5R2</accession>
<dbReference type="InterPro" id="IPR050188">
    <property type="entry name" value="RluA_PseudoU_synthase"/>
</dbReference>
<evidence type="ECO:0000313" key="8">
    <source>
        <dbReference type="Proteomes" id="UP001434737"/>
    </source>
</evidence>
<dbReference type="PANTHER" id="PTHR21600:SF44">
    <property type="entry name" value="RIBOSOMAL LARGE SUBUNIT PSEUDOURIDINE SYNTHASE D"/>
    <property type="match status" value="1"/>
</dbReference>
<evidence type="ECO:0000256" key="2">
    <source>
        <dbReference type="ARBA" id="ARBA00010876"/>
    </source>
</evidence>
<dbReference type="Gene3D" id="3.30.2350.10">
    <property type="entry name" value="Pseudouridine synthase"/>
    <property type="match status" value="1"/>
</dbReference>
<dbReference type="InterPro" id="IPR006224">
    <property type="entry name" value="PsdUridine_synth_RluA-like_CS"/>
</dbReference>
<dbReference type="CDD" id="cd02869">
    <property type="entry name" value="PseudoU_synth_RluA_like"/>
    <property type="match status" value="1"/>
</dbReference>
<name>A0ABZ3F5R2_9HELI</name>
<dbReference type="Pfam" id="PF00849">
    <property type="entry name" value="PseudoU_synth_2"/>
    <property type="match status" value="1"/>
</dbReference>
<keyword evidence="3 7" id="KW-0413">Isomerase</keyword>
<dbReference type="PROSITE" id="PS01129">
    <property type="entry name" value="PSI_RLU"/>
    <property type="match status" value="1"/>
</dbReference>
<dbReference type="PANTHER" id="PTHR21600">
    <property type="entry name" value="MITOCHONDRIAL RNA PSEUDOURIDINE SYNTHASE"/>
    <property type="match status" value="1"/>
</dbReference>
<dbReference type="InterPro" id="IPR006145">
    <property type="entry name" value="PsdUridine_synth_RsuA/RluA"/>
</dbReference>
<feature type="domain" description="Pseudouridine synthase RsuA/RluA-like" evidence="6">
    <location>
        <begin position="78"/>
        <end position="227"/>
    </location>
</feature>
<proteinExistence type="inferred from homology"/>
<evidence type="ECO:0000256" key="1">
    <source>
        <dbReference type="ARBA" id="ARBA00000073"/>
    </source>
</evidence>
<evidence type="ECO:0000313" key="7">
    <source>
        <dbReference type="EMBL" id="XAM17545.1"/>
    </source>
</evidence>
<comment type="similarity">
    <text evidence="2">Belongs to the pseudouridine synthase RluA family.</text>
</comment>
<dbReference type="EMBL" id="CP145316">
    <property type="protein sequence ID" value="XAM17545.1"/>
    <property type="molecule type" value="Genomic_DNA"/>
</dbReference>
<dbReference type="InterPro" id="IPR020103">
    <property type="entry name" value="PsdUridine_synth_cat_dom_sf"/>
</dbReference>
<dbReference type="Proteomes" id="UP001434737">
    <property type="component" value="Chromosome"/>
</dbReference>
<protein>
    <recommendedName>
        <fullName evidence="4">RNA pseudouridylate synthase</fullName>
    </recommendedName>
    <alternativeName>
        <fullName evidence="5">RNA-uridine isomerase</fullName>
    </alternativeName>
</protein>
<keyword evidence="8" id="KW-1185">Reference proteome</keyword>
<evidence type="ECO:0000256" key="5">
    <source>
        <dbReference type="ARBA" id="ARBA00033164"/>
    </source>
</evidence>
<reference evidence="7 8" key="1">
    <citation type="submission" date="2024-02" db="EMBL/GenBank/DDBJ databases">
        <title>Genome and pathogenicity analysis of Helicobacter mastomyrinus isolated from mice.</title>
        <authorList>
            <person name="Zhu L."/>
        </authorList>
    </citation>
    <scope>NUCLEOTIDE SEQUENCE [LARGE SCALE GENOMIC DNA]</scope>
    <source>
        <strain evidence="7 8">Hm-17</strain>
    </source>
</reference>
<organism evidence="7 8">
    <name type="scientific">Helicobacter mastomyrinus</name>
    <dbReference type="NCBI Taxonomy" id="287948"/>
    <lineage>
        <taxon>Bacteria</taxon>
        <taxon>Pseudomonadati</taxon>
        <taxon>Campylobacterota</taxon>
        <taxon>Epsilonproteobacteria</taxon>
        <taxon>Campylobacterales</taxon>
        <taxon>Helicobacteraceae</taxon>
        <taxon>Helicobacter</taxon>
    </lineage>
</organism>
<evidence type="ECO:0000256" key="4">
    <source>
        <dbReference type="ARBA" id="ARBA00031870"/>
    </source>
</evidence>
<sequence length="303" mass="34940">MPFVTRCYKIEEPIAAFLFLMRHRRYSIKEAQRAIDKAYLTQNGHIIRKNEIICGDVELNEFIPQDMPLEPLFYNADFCVYDKPHNLLTHPKGRFYHYSLNDALKSRFGTHAKALHRLDKETSGLLLCTINPQSERALKVLMQKGAVIKSYYAIVKGKVEKEILIDEPLSTQRHKGGDLCIKSIVCENGKKSRTLLRPIAYHNPTNSSLVSALALTGRTHQIRVHCAFIGHRILGDPLYGANEAHSREYLQNNELPQYTQYFGAPYLCLNAHNLQFHFKGQDYTFTSHFCFDFMPHFAAYFKP</sequence>
<evidence type="ECO:0000259" key="6">
    <source>
        <dbReference type="Pfam" id="PF00849"/>
    </source>
</evidence>
<dbReference type="GO" id="GO:0016853">
    <property type="term" value="F:isomerase activity"/>
    <property type="evidence" value="ECO:0007669"/>
    <property type="project" value="UniProtKB-KW"/>
</dbReference>
<gene>
    <name evidence="7" type="ORF">V3I05_07605</name>
</gene>